<dbReference type="PANTHER" id="PTHR34039:SF1">
    <property type="entry name" value="UPF0102 PROTEIN YRAN"/>
    <property type="match status" value="1"/>
</dbReference>
<dbReference type="SUPFAM" id="SSF52980">
    <property type="entry name" value="Restriction endonuclease-like"/>
    <property type="match status" value="1"/>
</dbReference>
<proteinExistence type="inferred from homology"/>
<reference evidence="3 4" key="1">
    <citation type="submission" date="2014-08" db="EMBL/GenBank/DDBJ databases">
        <authorList>
            <person name="Wibberg D."/>
        </authorList>
    </citation>
    <scope>NUCLEOTIDE SEQUENCE [LARGE SCALE GENOMIC DNA]</scope>
    <source>
        <strain evidence="4">ING2-E5B</strain>
    </source>
</reference>
<dbReference type="InterPro" id="IPR003509">
    <property type="entry name" value="UPF0102_YraN-like"/>
</dbReference>
<organism evidence="3 4">
    <name type="scientific">Fermentimonas caenicola</name>
    <dbReference type="NCBI Taxonomy" id="1562970"/>
    <lineage>
        <taxon>Bacteria</taxon>
        <taxon>Pseudomonadati</taxon>
        <taxon>Bacteroidota</taxon>
        <taxon>Bacteroidia</taxon>
        <taxon>Bacteroidales</taxon>
        <taxon>Dysgonomonadaceae</taxon>
        <taxon>Fermentimonas</taxon>
    </lineage>
</organism>
<dbReference type="Gene3D" id="3.40.1350.10">
    <property type="match status" value="1"/>
</dbReference>
<dbReference type="PANTHER" id="PTHR34039">
    <property type="entry name" value="UPF0102 PROTEIN YRAN"/>
    <property type="match status" value="1"/>
</dbReference>
<dbReference type="KEGG" id="pbt:ING2E5B_0352"/>
<evidence type="ECO:0000313" key="4">
    <source>
        <dbReference type="Proteomes" id="UP000032417"/>
    </source>
</evidence>
<gene>
    <name evidence="3" type="ORF">ING2E5B_0352</name>
</gene>
<dbReference type="GO" id="GO:0003676">
    <property type="term" value="F:nucleic acid binding"/>
    <property type="evidence" value="ECO:0007669"/>
    <property type="project" value="InterPro"/>
</dbReference>
<dbReference type="AlphaFoldDB" id="A0A098BY80"/>
<dbReference type="STRING" id="1562970.ING2E5B_0352"/>
<dbReference type="Proteomes" id="UP000032417">
    <property type="component" value="Chromosome 1"/>
</dbReference>
<dbReference type="EMBL" id="LN515532">
    <property type="protein sequence ID" value="CEA15121.1"/>
    <property type="molecule type" value="Genomic_DNA"/>
</dbReference>
<evidence type="ECO:0000256" key="1">
    <source>
        <dbReference type="ARBA" id="ARBA00006738"/>
    </source>
</evidence>
<dbReference type="OrthoDB" id="9802516at2"/>
<dbReference type="NCBIfam" id="TIGR00252">
    <property type="entry name" value="YraN family protein"/>
    <property type="match status" value="1"/>
</dbReference>
<sequence>MADHNDLGNKGEDKAVAFLKSKGYRIIERNWTFHGYEIDIIAEDSEFIIFTEVKTRATDVWGNPEDAVRRQRMRRMINSASHYLKINCIDKPARFDIIAIVWNEGKPVLEHFEDAFMAFL</sequence>
<dbReference type="HOGENOM" id="CLU_115353_2_1_10"/>
<comment type="similarity">
    <text evidence="1 2">Belongs to the UPF0102 family.</text>
</comment>
<dbReference type="CDD" id="cd20736">
    <property type="entry name" value="PoNe_Nuclease"/>
    <property type="match status" value="1"/>
</dbReference>
<dbReference type="Pfam" id="PF02021">
    <property type="entry name" value="UPF0102"/>
    <property type="match status" value="1"/>
</dbReference>
<evidence type="ECO:0000313" key="3">
    <source>
        <dbReference type="EMBL" id="CEA15121.1"/>
    </source>
</evidence>
<dbReference type="InterPro" id="IPR011335">
    <property type="entry name" value="Restrct_endonuc-II-like"/>
</dbReference>
<dbReference type="InterPro" id="IPR011856">
    <property type="entry name" value="tRNA_endonuc-like_dom_sf"/>
</dbReference>
<dbReference type="HAMAP" id="MF_00048">
    <property type="entry name" value="UPF0102"/>
    <property type="match status" value="1"/>
</dbReference>
<evidence type="ECO:0000256" key="2">
    <source>
        <dbReference type="HAMAP-Rule" id="MF_00048"/>
    </source>
</evidence>
<keyword evidence="4" id="KW-1185">Reference proteome</keyword>
<dbReference type="NCBIfam" id="NF009150">
    <property type="entry name" value="PRK12497.1-3"/>
    <property type="match status" value="1"/>
</dbReference>
<protein>
    <recommendedName>
        <fullName evidence="2">UPF0102 protein ING2E5B_0352</fullName>
    </recommendedName>
</protein>
<accession>A0A098BY80</accession>
<name>A0A098BY80_9BACT</name>